<dbReference type="AlphaFoldDB" id="A0A6G1L0R3"/>
<accession>A0A6G1L0R3</accession>
<evidence type="ECO:0000313" key="2">
    <source>
        <dbReference type="EMBL" id="KAF2766476.1"/>
    </source>
</evidence>
<feature type="signal peptide" evidence="1">
    <location>
        <begin position="1"/>
        <end position="21"/>
    </location>
</feature>
<proteinExistence type="predicted"/>
<keyword evidence="1" id="KW-0732">Signal</keyword>
<dbReference type="EMBL" id="ML995871">
    <property type="protein sequence ID" value="KAF2766476.1"/>
    <property type="molecule type" value="Genomic_DNA"/>
</dbReference>
<dbReference type="OrthoDB" id="10521006at2759"/>
<evidence type="ECO:0000256" key="1">
    <source>
        <dbReference type="SAM" id="SignalP"/>
    </source>
</evidence>
<feature type="chain" id="PRO_5026118438" description="Lipoprotein" evidence="1">
    <location>
        <begin position="22"/>
        <end position="113"/>
    </location>
</feature>
<sequence length="113" mass="12318">MKIISLLALGILSLLPTCTTAAYCYKAQNYRTEGPVCDENSDRAYLYVVRSPSLQPSGHSILWSDNTSCSSAIQLMKIRRWLKARRIICASSIGSVMGTSGTVATVRSNELEG</sequence>
<dbReference type="Proteomes" id="UP000799436">
    <property type="component" value="Unassembled WGS sequence"/>
</dbReference>
<protein>
    <recommendedName>
        <fullName evidence="4">Lipoprotein</fullName>
    </recommendedName>
</protein>
<keyword evidence="3" id="KW-1185">Reference proteome</keyword>
<evidence type="ECO:0008006" key="4">
    <source>
        <dbReference type="Google" id="ProtNLM"/>
    </source>
</evidence>
<organism evidence="2 3">
    <name type="scientific">Teratosphaeria nubilosa</name>
    <dbReference type="NCBI Taxonomy" id="161662"/>
    <lineage>
        <taxon>Eukaryota</taxon>
        <taxon>Fungi</taxon>
        <taxon>Dikarya</taxon>
        <taxon>Ascomycota</taxon>
        <taxon>Pezizomycotina</taxon>
        <taxon>Dothideomycetes</taxon>
        <taxon>Dothideomycetidae</taxon>
        <taxon>Mycosphaerellales</taxon>
        <taxon>Teratosphaeriaceae</taxon>
        <taxon>Teratosphaeria</taxon>
    </lineage>
</organism>
<gene>
    <name evidence="2" type="ORF">EJ03DRAFT_178146</name>
</gene>
<evidence type="ECO:0000313" key="3">
    <source>
        <dbReference type="Proteomes" id="UP000799436"/>
    </source>
</evidence>
<reference evidence="2" key="1">
    <citation type="journal article" date="2020" name="Stud. Mycol.">
        <title>101 Dothideomycetes genomes: a test case for predicting lifestyles and emergence of pathogens.</title>
        <authorList>
            <person name="Haridas S."/>
            <person name="Albert R."/>
            <person name="Binder M."/>
            <person name="Bloem J."/>
            <person name="Labutti K."/>
            <person name="Salamov A."/>
            <person name="Andreopoulos B."/>
            <person name="Baker S."/>
            <person name="Barry K."/>
            <person name="Bills G."/>
            <person name="Bluhm B."/>
            <person name="Cannon C."/>
            <person name="Castanera R."/>
            <person name="Culley D."/>
            <person name="Daum C."/>
            <person name="Ezra D."/>
            <person name="Gonzalez J."/>
            <person name="Henrissat B."/>
            <person name="Kuo A."/>
            <person name="Liang C."/>
            <person name="Lipzen A."/>
            <person name="Lutzoni F."/>
            <person name="Magnuson J."/>
            <person name="Mondo S."/>
            <person name="Nolan M."/>
            <person name="Ohm R."/>
            <person name="Pangilinan J."/>
            <person name="Park H.-J."/>
            <person name="Ramirez L."/>
            <person name="Alfaro M."/>
            <person name="Sun H."/>
            <person name="Tritt A."/>
            <person name="Yoshinaga Y."/>
            <person name="Zwiers L.-H."/>
            <person name="Turgeon B."/>
            <person name="Goodwin S."/>
            <person name="Spatafora J."/>
            <person name="Crous P."/>
            <person name="Grigoriev I."/>
        </authorList>
    </citation>
    <scope>NUCLEOTIDE SEQUENCE</scope>
    <source>
        <strain evidence="2">CBS 116005</strain>
    </source>
</reference>
<name>A0A6G1L0R3_9PEZI</name>